<feature type="transmembrane region" description="Helical" evidence="4">
    <location>
        <begin position="172"/>
        <end position="200"/>
    </location>
</feature>
<accession>A0A1R2BZC5</accession>
<dbReference type="EMBL" id="MPUH01000357">
    <property type="protein sequence ID" value="OMJ82027.1"/>
    <property type="molecule type" value="Genomic_DNA"/>
</dbReference>
<keyword evidence="3" id="KW-0862">Zinc</keyword>
<evidence type="ECO:0000256" key="1">
    <source>
        <dbReference type="ARBA" id="ARBA00022723"/>
    </source>
</evidence>
<dbReference type="InterPro" id="IPR017907">
    <property type="entry name" value="Znf_RING_CS"/>
</dbReference>
<evidence type="ECO:0000256" key="3">
    <source>
        <dbReference type="ARBA" id="ARBA00022833"/>
    </source>
</evidence>
<keyword evidence="1" id="KW-0479">Metal-binding</keyword>
<evidence type="ECO:0008006" key="7">
    <source>
        <dbReference type="Google" id="ProtNLM"/>
    </source>
</evidence>
<sequence>MSCALCPMGGDYPGCNTHIYCRKCKEFIIRNNCLSYEIFYSCQNCLVKFQGLIKEHKAGQIKSYNSSPIISHSPQRVANADLNMSPQKKHSSDSILQENPSMHKSDFDKTIHFSKKEIGQKLSKSAPENDGFLATTTQKPNRKNIQDFVEIERNNLNYRLGQVCITCKSAEIFVTLFCGHAFCYNCLIIIAAINIYNFFIDFQENPLIFRKEFNHKCSEPLCGHIITIPTHFVRECLRNFELHCKKPGLIMAYKNDLYLISKLSDDWLPYFDGFNPIIMYKDS</sequence>
<evidence type="ECO:0000256" key="4">
    <source>
        <dbReference type="SAM" id="Phobius"/>
    </source>
</evidence>
<name>A0A1R2BZC5_9CILI</name>
<comment type="caution">
    <text evidence="5">The sequence shown here is derived from an EMBL/GenBank/DDBJ whole genome shotgun (WGS) entry which is preliminary data.</text>
</comment>
<keyword evidence="2" id="KW-0863">Zinc-finger</keyword>
<dbReference type="Proteomes" id="UP000187209">
    <property type="component" value="Unassembled WGS sequence"/>
</dbReference>
<gene>
    <name evidence="5" type="ORF">SteCoe_17413</name>
</gene>
<organism evidence="5 6">
    <name type="scientific">Stentor coeruleus</name>
    <dbReference type="NCBI Taxonomy" id="5963"/>
    <lineage>
        <taxon>Eukaryota</taxon>
        <taxon>Sar</taxon>
        <taxon>Alveolata</taxon>
        <taxon>Ciliophora</taxon>
        <taxon>Postciliodesmatophora</taxon>
        <taxon>Heterotrichea</taxon>
        <taxon>Heterotrichida</taxon>
        <taxon>Stentoridae</taxon>
        <taxon>Stentor</taxon>
    </lineage>
</organism>
<dbReference type="PROSITE" id="PS00518">
    <property type="entry name" value="ZF_RING_1"/>
    <property type="match status" value="1"/>
</dbReference>
<evidence type="ECO:0000313" key="6">
    <source>
        <dbReference type="Proteomes" id="UP000187209"/>
    </source>
</evidence>
<evidence type="ECO:0000313" key="5">
    <source>
        <dbReference type="EMBL" id="OMJ82027.1"/>
    </source>
</evidence>
<reference evidence="5 6" key="1">
    <citation type="submission" date="2016-11" db="EMBL/GenBank/DDBJ databases">
        <title>The macronuclear genome of Stentor coeruleus: a giant cell with tiny introns.</title>
        <authorList>
            <person name="Slabodnick M."/>
            <person name="Ruby J.G."/>
            <person name="Reiff S.B."/>
            <person name="Swart E.C."/>
            <person name="Gosai S."/>
            <person name="Prabakaran S."/>
            <person name="Witkowska E."/>
            <person name="Larue G.E."/>
            <person name="Fisher S."/>
            <person name="Freeman R.M."/>
            <person name="Gunawardena J."/>
            <person name="Chu W."/>
            <person name="Stover N.A."/>
            <person name="Gregory B.D."/>
            <person name="Nowacki M."/>
            <person name="Derisi J."/>
            <person name="Roy S.W."/>
            <person name="Marshall W.F."/>
            <person name="Sood P."/>
        </authorList>
    </citation>
    <scope>NUCLEOTIDE SEQUENCE [LARGE SCALE GENOMIC DNA]</scope>
    <source>
        <strain evidence="5">WM001</strain>
    </source>
</reference>
<keyword evidence="6" id="KW-1185">Reference proteome</keyword>
<dbReference type="AlphaFoldDB" id="A0A1R2BZC5"/>
<keyword evidence="4" id="KW-0472">Membrane</keyword>
<keyword evidence="4" id="KW-1133">Transmembrane helix</keyword>
<evidence type="ECO:0000256" key="2">
    <source>
        <dbReference type="ARBA" id="ARBA00022771"/>
    </source>
</evidence>
<keyword evidence="4" id="KW-0812">Transmembrane</keyword>
<protein>
    <recommendedName>
        <fullName evidence="7">RING-type domain-containing protein</fullName>
    </recommendedName>
</protein>
<dbReference type="GO" id="GO:0008270">
    <property type="term" value="F:zinc ion binding"/>
    <property type="evidence" value="ECO:0007669"/>
    <property type="project" value="UniProtKB-KW"/>
</dbReference>
<proteinExistence type="predicted"/>